<gene>
    <name evidence="1" type="ORF">PGTUg99_002098</name>
</gene>
<comment type="caution">
    <text evidence="1">The sequence shown here is derived from an EMBL/GenBank/DDBJ whole genome shotgun (WGS) entry which is preliminary data.</text>
</comment>
<proteinExistence type="predicted"/>
<organism evidence="1 2">
    <name type="scientific">Puccinia graminis f. sp. tritici</name>
    <dbReference type="NCBI Taxonomy" id="56615"/>
    <lineage>
        <taxon>Eukaryota</taxon>
        <taxon>Fungi</taxon>
        <taxon>Dikarya</taxon>
        <taxon>Basidiomycota</taxon>
        <taxon>Pucciniomycotina</taxon>
        <taxon>Pucciniomycetes</taxon>
        <taxon>Pucciniales</taxon>
        <taxon>Pucciniaceae</taxon>
        <taxon>Puccinia</taxon>
    </lineage>
</organism>
<dbReference type="AlphaFoldDB" id="A0A5B0RVP7"/>
<dbReference type="EMBL" id="VDEP01000137">
    <property type="protein sequence ID" value="KAA1129175.1"/>
    <property type="molecule type" value="Genomic_DNA"/>
</dbReference>
<accession>A0A5B0RVP7</accession>
<protein>
    <submittedName>
        <fullName evidence="1">Uncharacterized protein</fullName>
    </submittedName>
</protein>
<reference evidence="1 2" key="1">
    <citation type="submission" date="2019-05" db="EMBL/GenBank/DDBJ databases">
        <title>Emergence of the Ug99 lineage of the wheat stem rust pathogen through somatic hybridization.</title>
        <authorList>
            <person name="Li F."/>
            <person name="Upadhyaya N.M."/>
            <person name="Sperschneider J."/>
            <person name="Matny O."/>
            <person name="Nguyen-Phuc H."/>
            <person name="Mago R."/>
            <person name="Raley C."/>
            <person name="Miller M.E."/>
            <person name="Silverstein K.A.T."/>
            <person name="Henningsen E."/>
            <person name="Hirsch C.D."/>
            <person name="Visser B."/>
            <person name="Pretorius Z.A."/>
            <person name="Steffenson B.J."/>
            <person name="Schwessinger B."/>
            <person name="Dodds P.N."/>
            <person name="Figueroa M."/>
        </authorList>
    </citation>
    <scope>NUCLEOTIDE SEQUENCE [LARGE SCALE GENOMIC DNA]</scope>
    <source>
        <strain evidence="1 2">Ug99</strain>
    </source>
</reference>
<dbReference type="Proteomes" id="UP000325313">
    <property type="component" value="Unassembled WGS sequence"/>
</dbReference>
<name>A0A5B0RVP7_PUCGR</name>
<sequence>MQILPMVPMKHIIRQTAPPPPRISSKCLIQLIFLRDGAMYLDHPHSFPASRMQHFHSANNFISFKRPIIPFCQIFLCFCFAASFEFYPNPPKQHTTIGDINA</sequence>
<evidence type="ECO:0000313" key="2">
    <source>
        <dbReference type="Proteomes" id="UP000325313"/>
    </source>
</evidence>
<evidence type="ECO:0000313" key="1">
    <source>
        <dbReference type="EMBL" id="KAA1129175.1"/>
    </source>
</evidence>